<evidence type="ECO:0000313" key="3">
    <source>
        <dbReference type="EMBL" id="EGF06896.1"/>
    </source>
</evidence>
<keyword evidence="2" id="KW-0812">Transmembrane</keyword>
<keyword evidence="2" id="KW-0472">Membrane</keyword>
<feature type="transmembrane region" description="Helical" evidence="2">
    <location>
        <begin position="75"/>
        <end position="93"/>
    </location>
</feature>
<feature type="transmembrane region" description="Helical" evidence="2">
    <location>
        <begin position="105"/>
        <end position="130"/>
    </location>
</feature>
<name>F2BGJ9_9NEIS</name>
<keyword evidence="4" id="KW-1185">Reference proteome</keyword>
<feature type="compositionally biased region" description="Basic and acidic residues" evidence="1">
    <location>
        <begin position="1"/>
        <end position="14"/>
    </location>
</feature>
<reference evidence="3 4" key="1">
    <citation type="submission" date="2011-02" db="EMBL/GenBank/DDBJ databases">
        <authorList>
            <person name="Muzny D."/>
            <person name="Qin X."/>
            <person name="Deng J."/>
            <person name="Jiang H."/>
            <person name="Liu Y."/>
            <person name="Qu J."/>
            <person name="Song X.-Z."/>
            <person name="Zhang L."/>
            <person name="Thornton R."/>
            <person name="Coyle M."/>
            <person name="Francisco L."/>
            <person name="Jackson L."/>
            <person name="Javaid M."/>
            <person name="Korchina V."/>
            <person name="Kovar C."/>
            <person name="Mata R."/>
            <person name="Mathew T."/>
            <person name="Ngo R."/>
            <person name="Nguyen L."/>
            <person name="Nguyen N."/>
            <person name="Okwuonu G."/>
            <person name="Ongeri F."/>
            <person name="Pham C."/>
            <person name="Simmons D."/>
            <person name="Wilczek-Boney K."/>
            <person name="Hale W."/>
            <person name="Jakkamsetti A."/>
            <person name="Pham P."/>
            <person name="Ruth R."/>
            <person name="San Lucas F."/>
            <person name="Warren J."/>
            <person name="Zhang J."/>
            <person name="Zhao Z."/>
            <person name="Zhou C."/>
            <person name="Zhu D."/>
            <person name="Lee S."/>
            <person name="Bess C."/>
            <person name="Blankenburg K."/>
            <person name="Forbes L."/>
            <person name="Fu Q."/>
            <person name="Gubbala S."/>
            <person name="Hirani K."/>
            <person name="Jayaseelan J.C."/>
            <person name="Lara F."/>
            <person name="Munidasa M."/>
            <person name="Palculict T."/>
            <person name="Patil S."/>
            <person name="Pu L.-L."/>
            <person name="Saada N."/>
            <person name="Tang L."/>
            <person name="Weissenberger G."/>
            <person name="Zhu Y."/>
            <person name="Hemphill L."/>
            <person name="Shang Y."/>
            <person name="Youmans B."/>
            <person name="Ayvaz T."/>
            <person name="Ross M."/>
            <person name="Santibanez J."/>
            <person name="Aqrawi P."/>
            <person name="Gross S."/>
            <person name="Joshi V."/>
            <person name="Fowler G."/>
            <person name="Nazareth L."/>
            <person name="Reid J."/>
            <person name="Worley K."/>
            <person name="Petrosino J."/>
            <person name="Highlander S."/>
            <person name="Gibbs R."/>
        </authorList>
    </citation>
    <scope>NUCLEOTIDE SEQUENCE [LARGE SCALE GENOMIC DNA]</scope>
    <source>
        <strain evidence="3 4">ATCC BAA-1200</strain>
    </source>
</reference>
<evidence type="ECO:0000313" key="4">
    <source>
        <dbReference type="Proteomes" id="UP000004105"/>
    </source>
</evidence>
<keyword evidence="2" id="KW-1133">Transmembrane helix</keyword>
<dbReference type="Proteomes" id="UP000004105">
    <property type="component" value="Unassembled WGS sequence"/>
</dbReference>
<protein>
    <submittedName>
        <fullName evidence="3">Integral membrane protein</fullName>
    </submittedName>
</protein>
<dbReference type="STRING" id="267212.GCA_001063965_00526"/>
<sequence length="138" mass="15235">MAADRRNRPSEKRQAAAQRPSEKPAAQGKGRVIAFTPAFKSGLLWMAAAFLLPLLLWTLFTAATFAGLIPVYRPNPGWAAAWLFIALPCLLNAARRFNWRGFDKFGWLVSALAGFAILTLPAALLVYFTLAQWMGVKL</sequence>
<evidence type="ECO:0000256" key="2">
    <source>
        <dbReference type="SAM" id="Phobius"/>
    </source>
</evidence>
<dbReference type="HOGENOM" id="CLU_1914824_0_0_4"/>
<dbReference type="EMBL" id="AFAY01000054">
    <property type="protein sequence ID" value="EGF06896.1"/>
    <property type="molecule type" value="Genomic_DNA"/>
</dbReference>
<dbReference type="AlphaFoldDB" id="F2BGJ9"/>
<comment type="caution">
    <text evidence="3">The sequence shown here is derived from an EMBL/GenBank/DDBJ whole genome shotgun (WGS) entry which is preliminary data.</text>
</comment>
<evidence type="ECO:0000256" key="1">
    <source>
        <dbReference type="SAM" id="MobiDB-lite"/>
    </source>
</evidence>
<dbReference type="RefSeq" id="WP_007343860.1">
    <property type="nucleotide sequence ID" value="NZ_GL878494.1"/>
</dbReference>
<proteinExistence type="predicted"/>
<feature type="region of interest" description="Disordered" evidence="1">
    <location>
        <begin position="1"/>
        <end position="27"/>
    </location>
</feature>
<feature type="transmembrane region" description="Helical" evidence="2">
    <location>
        <begin position="43"/>
        <end position="69"/>
    </location>
</feature>
<gene>
    <name evidence="3" type="ORF">HMPREF9123_2856</name>
</gene>
<organism evidence="3 4">
    <name type="scientific">Neisseria bacilliformis ATCC BAA-1200</name>
    <dbReference type="NCBI Taxonomy" id="888742"/>
    <lineage>
        <taxon>Bacteria</taxon>
        <taxon>Pseudomonadati</taxon>
        <taxon>Pseudomonadota</taxon>
        <taxon>Betaproteobacteria</taxon>
        <taxon>Neisseriales</taxon>
        <taxon>Neisseriaceae</taxon>
        <taxon>Neisseria</taxon>
    </lineage>
</organism>
<accession>F2BGJ9</accession>